<evidence type="ECO:0000256" key="2">
    <source>
        <dbReference type="SAM" id="SignalP"/>
    </source>
</evidence>
<feature type="chain" id="PRO_5036918668" evidence="2">
    <location>
        <begin position="18"/>
        <end position="208"/>
    </location>
</feature>
<dbReference type="Proteomes" id="UP000636453">
    <property type="component" value="Unassembled WGS sequence"/>
</dbReference>
<evidence type="ECO:0000313" key="4">
    <source>
        <dbReference type="Proteomes" id="UP000636453"/>
    </source>
</evidence>
<gene>
    <name evidence="3" type="ORF">GCM10007167_11240</name>
</gene>
<name>A0A918Z047_9GAMM</name>
<accession>A0A918Z047</accession>
<dbReference type="RefSeq" id="WP_146473047.1">
    <property type="nucleotide sequence ID" value="NZ_BNCF01000005.1"/>
</dbReference>
<dbReference type="EMBL" id="BNCF01000005">
    <property type="protein sequence ID" value="GHE31088.1"/>
    <property type="molecule type" value="Genomic_DNA"/>
</dbReference>
<feature type="signal peptide" evidence="2">
    <location>
        <begin position="1"/>
        <end position="17"/>
    </location>
</feature>
<feature type="compositionally biased region" description="Low complexity" evidence="1">
    <location>
        <begin position="21"/>
        <end position="32"/>
    </location>
</feature>
<reference evidence="3" key="2">
    <citation type="submission" date="2020-09" db="EMBL/GenBank/DDBJ databases">
        <authorList>
            <person name="Sun Q."/>
            <person name="Kim S."/>
        </authorList>
    </citation>
    <scope>NUCLEOTIDE SEQUENCE</scope>
    <source>
        <strain evidence="3">KCTC 32020</strain>
    </source>
</reference>
<proteinExistence type="predicted"/>
<organism evidence="3 4">
    <name type="scientific">Vulcaniibacterium thermophilum</name>
    <dbReference type="NCBI Taxonomy" id="1169913"/>
    <lineage>
        <taxon>Bacteria</taxon>
        <taxon>Pseudomonadati</taxon>
        <taxon>Pseudomonadota</taxon>
        <taxon>Gammaproteobacteria</taxon>
        <taxon>Lysobacterales</taxon>
        <taxon>Lysobacteraceae</taxon>
        <taxon>Vulcaniibacterium</taxon>
    </lineage>
</organism>
<reference evidence="3" key="1">
    <citation type="journal article" date="2014" name="Int. J. Syst. Evol. Microbiol.">
        <title>Complete genome sequence of Corynebacterium casei LMG S-19264T (=DSM 44701T), isolated from a smear-ripened cheese.</title>
        <authorList>
            <consortium name="US DOE Joint Genome Institute (JGI-PGF)"/>
            <person name="Walter F."/>
            <person name="Albersmeier A."/>
            <person name="Kalinowski J."/>
            <person name="Ruckert C."/>
        </authorList>
    </citation>
    <scope>NUCLEOTIDE SEQUENCE</scope>
    <source>
        <strain evidence="3">KCTC 32020</strain>
    </source>
</reference>
<feature type="region of interest" description="Disordered" evidence="1">
    <location>
        <begin position="21"/>
        <end position="45"/>
    </location>
</feature>
<sequence length="208" mass="22204">MTLLNLLLAFATATASATPSAVAEPAPAAATSHRAHRDPTTGAHVVIPPGWHVRTEAPDGAKALFVTKQNIDAEGGFLTGFSLNRFDGFRARQGIAPSEYAAGFAALMAKRHAGARTATATLRAGMTVHEVQFLDDSRLPVTKLQYLIVADDAGDTLQLAWFETPEATVATEWPHGERILHAFLEGLARSPNDRPEPAHGPAQDQETH</sequence>
<keyword evidence="2" id="KW-0732">Signal</keyword>
<feature type="region of interest" description="Disordered" evidence="1">
    <location>
        <begin position="189"/>
        <end position="208"/>
    </location>
</feature>
<comment type="caution">
    <text evidence="3">The sequence shown here is derived from an EMBL/GenBank/DDBJ whole genome shotgun (WGS) entry which is preliminary data.</text>
</comment>
<evidence type="ECO:0000313" key="3">
    <source>
        <dbReference type="EMBL" id="GHE31088.1"/>
    </source>
</evidence>
<evidence type="ECO:0000256" key="1">
    <source>
        <dbReference type="SAM" id="MobiDB-lite"/>
    </source>
</evidence>
<protein>
    <submittedName>
        <fullName evidence="3">Uncharacterized protein</fullName>
    </submittedName>
</protein>
<keyword evidence="4" id="KW-1185">Reference proteome</keyword>
<dbReference type="AlphaFoldDB" id="A0A918Z047"/>